<dbReference type="Proteomes" id="UP000287101">
    <property type="component" value="Unassembled WGS sequence"/>
</dbReference>
<dbReference type="GO" id="GO:1902201">
    <property type="term" value="P:negative regulation of bacterial-type flagellum-dependent cell motility"/>
    <property type="evidence" value="ECO:0007669"/>
    <property type="project" value="TreeGrafter"/>
</dbReference>
<feature type="transmembrane region" description="Helical" evidence="1">
    <location>
        <begin position="191"/>
        <end position="213"/>
    </location>
</feature>
<keyword evidence="1" id="KW-0472">Membrane</keyword>
<dbReference type="Pfam" id="PF00990">
    <property type="entry name" value="GGDEF"/>
    <property type="match status" value="1"/>
</dbReference>
<feature type="transmembrane region" description="Helical" evidence="1">
    <location>
        <begin position="161"/>
        <end position="179"/>
    </location>
</feature>
<feature type="transmembrane region" description="Helical" evidence="1">
    <location>
        <begin position="12"/>
        <end position="34"/>
    </location>
</feature>
<feature type="transmembrane region" description="Helical" evidence="1">
    <location>
        <begin position="59"/>
        <end position="77"/>
    </location>
</feature>
<dbReference type="GO" id="GO:0043709">
    <property type="term" value="P:cell adhesion involved in single-species biofilm formation"/>
    <property type="evidence" value="ECO:0007669"/>
    <property type="project" value="TreeGrafter"/>
</dbReference>
<keyword evidence="1" id="KW-1133">Transmembrane helix</keyword>
<evidence type="ECO:0000313" key="4">
    <source>
        <dbReference type="Proteomes" id="UP000287101"/>
    </source>
</evidence>
<reference evidence="3 4" key="1">
    <citation type="submission" date="2017-05" db="EMBL/GenBank/DDBJ databases">
        <title>Vagococcus spp. assemblies.</title>
        <authorList>
            <person name="Gulvik C.A."/>
        </authorList>
    </citation>
    <scope>NUCLEOTIDE SEQUENCE [LARGE SCALE GENOMIC DNA]</scope>
    <source>
        <strain evidence="3 4">CCUG 41755</strain>
    </source>
</reference>
<dbReference type="SMART" id="SM00267">
    <property type="entry name" value="GGDEF"/>
    <property type="match status" value="1"/>
</dbReference>
<dbReference type="AlphaFoldDB" id="A0A430ADC4"/>
<protein>
    <recommendedName>
        <fullName evidence="2">GGDEF domain-containing protein</fullName>
    </recommendedName>
</protein>
<dbReference type="InterPro" id="IPR029787">
    <property type="entry name" value="Nucleotide_cyclase"/>
</dbReference>
<dbReference type="OrthoDB" id="9759607at2"/>
<dbReference type="InterPro" id="IPR050469">
    <property type="entry name" value="Diguanylate_Cyclase"/>
</dbReference>
<dbReference type="GO" id="GO:0052621">
    <property type="term" value="F:diguanylate cyclase activity"/>
    <property type="evidence" value="ECO:0007669"/>
    <property type="project" value="TreeGrafter"/>
</dbReference>
<dbReference type="EMBL" id="NGJY01000001">
    <property type="protein sequence ID" value="RSU05227.1"/>
    <property type="molecule type" value="Genomic_DNA"/>
</dbReference>
<evidence type="ECO:0000256" key="1">
    <source>
        <dbReference type="SAM" id="Phobius"/>
    </source>
</evidence>
<dbReference type="SUPFAM" id="SSF55073">
    <property type="entry name" value="Nucleotide cyclase"/>
    <property type="match status" value="1"/>
</dbReference>
<proteinExistence type="predicted"/>
<dbReference type="InterPro" id="IPR000160">
    <property type="entry name" value="GGDEF_dom"/>
</dbReference>
<dbReference type="Gene3D" id="3.30.70.270">
    <property type="match status" value="1"/>
</dbReference>
<dbReference type="PANTHER" id="PTHR45138:SF9">
    <property type="entry name" value="DIGUANYLATE CYCLASE DGCM-RELATED"/>
    <property type="match status" value="1"/>
</dbReference>
<sequence length="391" mass="44531">MSETIMDFINIFSINIAIIISSILTYYFITLNIATKHVDSSLSLTSFDPGDTFSPAKKVLGGIILGIITFILFYNRIPVIGASFGIDMSYALIYLVIIYGTTSQGIIATIVLEILKAIYRLAIDQNLSPMAWLNGLLFICIIVAFSYYLKCKKYTMMKTHLIFVAGFLLLRLTLFSFYLNSFFNPKKLVEFAFHLIIYTVVFLITTFIINIAISLSQSVKVYQTAAITDELTSVYNRSAFNFFIDYLSDLTEKDTATDFSLSLIDVDKFKEINDTYGHPVGDQILKFISHEMQTLSLPGQHYICRIGGDEFAIIHYQTIEKAEKFYEELFKRLEKNPYMVKDKPINFSVSIGLTHFDNQRINSKELIEISDRALYKAKKKQGNSLIISDSI</sequence>
<dbReference type="RefSeq" id="WP_126831116.1">
    <property type="nucleotide sequence ID" value="NZ_CBCRYB010000003.1"/>
</dbReference>
<name>A0A430ADC4_9ENTE</name>
<comment type="caution">
    <text evidence="3">The sequence shown here is derived from an EMBL/GenBank/DDBJ whole genome shotgun (WGS) entry which is preliminary data.</text>
</comment>
<dbReference type="PANTHER" id="PTHR45138">
    <property type="entry name" value="REGULATORY COMPONENTS OF SENSORY TRANSDUCTION SYSTEM"/>
    <property type="match status" value="1"/>
</dbReference>
<feature type="transmembrane region" description="Helical" evidence="1">
    <location>
        <begin position="131"/>
        <end position="149"/>
    </location>
</feature>
<gene>
    <name evidence="3" type="ORF">CBF31_04215</name>
</gene>
<dbReference type="PROSITE" id="PS50887">
    <property type="entry name" value="GGDEF"/>
    <property type="match status" value="1"/>
</dbReference>
<dbReference type="GO" id="GO:0005886">
    <property type="term" value="C:plasma membrane"/>
    <property type="evidence" value="ECO:0007669"/>
    <property type="project" value="TreeGrafter"/>
</dbReference>
<keyword evidence="4" id="KW-1185">Reference proteome</keyword>
<keyword evidence="1" id="KW-0812">Transmembrane</keyword>
<dbReference type="InterPro" id="IPR043128">
    <property type="entry name" value="Rev_trsase/Diguanyl_cyclase"/>
</dbReference>
<evidence type="ECO:0000259" key="2">
    <source>
        <dbReference type="PROSITE" id="PS50887"/>
    </source>
</evidence>
<feature type="domain" description="GGDEF" evidence="2">
    <location>
        <begin position="257"/>
        <end position="390"/>
    </location>
</feature>
<dbReference type="CDD" id="cd01949">
    <property type="entry name" value="GGDEF"/>
    <property type="match status" value="1"/>
</dbReference>
<evidence type="ECO:0000313" key="3">
    <source>
        <dbReference type="EMBL" id="RSU05227.1"/>
    </source>
</evidence>
<organism evidence="3 4">
    <name type="scientific">Vagococcus fessus</name>
    <dbReference type="NCBI Taxonomy" id="120370"/>
    <lineage>
        <taxon>Bacteria</taxon>
        <taxon>Bacillati</taxon>
        <taxon>Bacillota</taxon>
        <taxon>Bacilli</taxon>
        <taxon>Lactobacillales</taxon>
        <taxon>Enterococcaceae</taxon>
        <taxon>Vagococcus</taxon>
    </lineage>
</organism>
<accession>A0A430ADC4</accession>
<feature type="transmembrane region" description="Helical" evidence="1">
    <location>
        <begin position="89"/>
        <end position="111"/>
    </location>
</feature>
<dbReference type="NCBIfam" id="TIGR00254">
    <property type="entry name" value="GGDEF"/>
    <property type="match status" value="1"/>
</dbReference>